<dbReference type="PANTHER" id="PTHR34075:SF5">
    <property type="entry name" value="BLR3430 PROTEIN"/>
    <property type="match status" value="1"/>
</dbReference>
<dbReference type="InterPro" id="IPR052513">
    <property type="entry name" value="Thioester_dehydratase-like"/>
</dbReference>
<dbReference type="AlphaFoldDB" id="A0A381TR06"/>
<organism evidence="2">
    <name type="scientific">marine metagenome</name>
    <dbReference type="NCBI Taxonomy" id="408172"/>
    <lineage>
        <taxon>unclassified sequences</taxon>
        <taxon>metagenomes</taxon>
        <taxon>ecological metagenomes</taxon>
    </lineage>
</organism>
<dbReference type="EMBL" id="UINC01005016">
    <property type="protein sequence ID" value="SVA18470.1"/>
    <property type="molecule type" value="Genomic_DNA"/>
</dbReference>
<feature type="domain" description="ChsH2 C-terminal OB-fold" evidence="1">
    <location>
        <begin position="88"/>
        <end position="153"/>
    </location>
</feature>
<dbReference type="InterPro" id="IPR002878">
    <property type="entry name" value="ChsH2_C"/>
</dbReference>
<gene>
    <name evidence="2" type="ORF">METZ01_LOCUS71324</name>
</gene>
<reference evidence="2" key="1">
    <citation type="submission" date="2018-05" db="EMBL/GenBank/DDBJ databases">
        <authorList>
            <person name="Lanie J.A."/>
            <person name="Ng W.-L."/>
            <person name="Kazmierczak K.M."/>
            <person name="Andrzejewski T.M."/>
            <person name="Davidsen T.M."/>
            <person name="Wayne K.J."/>
            <person name="Tettelin H."/>
            <person name="Glass J.I."/>
            <person name="Rusch D."/>
            <person name="Podicherti R."/>
            <person name="Tsui H.-C.T."/>
            <person name="Winkler M.E."/>
        </authorList>
    </citation>
    <scope>NUCLEOTIDE SEQUENCE</scope>
</reference>
<name>A0A381TR06_9ZZZZ</name>
<accession>A0A381TR06</accession>
<protein>
    <recommendedName>
        <fullName evidence="1">ChsH2 C-terminal OB-fold domain-containing protein</fullName>
    </recommendedName>
</protein>
<evidence type="ECO:0000313" key="2">
    <source>
        <dbReference type="EMBL" id="SVA18470.1"/>
    </source>
</evidence>
<dbReference type="PANTHER" id="PTHR34075">
    <property type="entry name" value="BLR3430 PROTEIN"/>
    <property type="match status" value="1"/>
</dbReference>
<evidence type="ECO:0000259" key="1">
    <source>
        <dbReference type="Pfam" id="PF01796"/>
    </source>
</evidence>
<dbReference type="InterPro" id="IPR012340">
    <property type="entry name" value="NA-bd_OB-fold"/>
</dbReference>
<dbReference type="SUPFAM" id="SSF50249">
    <property type="entry name" value="Nucleic acid-binding proteins"/>
    <property type="match status" value="1"/>
</dbReference>
<sequence>MTDPDIPPRALAEAVVTPEALAGLEPVRSVRTPIRLVYDFVPSAAAQAYLRAYAEKRILGHRSPVDGAVFVPPRGVDPRHGTAIDETVDLADTGHVGNFCVTHLPIPGRDDLEVPYVSAWIHLDGADIGFLGLVAGCATEEVRIGMRVRAVWKPDEQLGPTAENILYWEPSGEPDVPVGRAGNRAWRGRTDG</sequence>
<dbReference type="Gene3D" id="6.10.30.10">
    <property type="match status" value="1"/>
</dbReference>
<proteinExistence type="predicted"/>
<dbReference type="Pfam" id="PF01796">
    <property type="entry name" value="OB_ChsH2_C"/>
    <property type="match status" value="1"/>
</dbReference>